<keyword evidence="4" id="KW-1133">Transmembrane helix</keyword>
<evidence type="ECO:0000256" key="3">
    <source>
        <dbReference type="ARBA" id="ARBA00022842"/>
    </source>
</evidence>
<dbReference type="Gene3D" id="1.20.1110.10">
    <property type="entry name" value="Calcium-transporting ATPase, transmembrane domain"/>
    <property type="match status" value="1"/>
</dbReference>
<evidence type="ECO:0000259" key="5">
    <source>
        <dbReference type="Pfam" id="PF00689"/>
    </source>
</evidence>
<dbReference type="STRING" id="436010.A0A167U939"/>
<feature type="domain" description="Cation-transporting P-type ATPase C-terminal" evidence="5">
    <location>
        <begin position="30"/>
        <end position="145"/>
    </location>
</feature>
<dbReference type="GO" id="GO:0046872">
    <property type="term" value="F:metal ion binding"/>
    <property type="evidence" value="ECO:0007669"/>
    <property type="project" value="UniProtKB-KW"/>
</dbReference>
<dbReference type="GO" id="GO:0005886">
    <property type="term" value="C:plasma membrane"/>
    <property type="evidence" value="ECO:0007669"/>
    <property type="project" value="TreeGrafter"/>
</dbReference>
<dbReference type="InterPro" id="IPR023298">
    <property type="entry name" value="ATPase_P-typ_TM_dom_sf"/>
</dbReference>
<sequence length="164" mass="18461">EFQVSTNVTAVVITLVTALASTTESPVPYVVQLLWINIIMDTFAALALATDPASETLLDRKPDKKTAPLFLVQMYKQILFQSTYQIIITLLFHFLGLQILGYPSGSTTQQDTIAQTLVFNAFVFAQISNSVNCRRLDNKLNEQLVLHGRHFGWLVSRFALWFAH</sequence>
<keyword evidence="2" id="KW-0479">Metal-binding</keyword>
<dbReference type="AlphaFoldDB" id="A0A167U939"/>
<evidence type="ECO:0000256" key="2">
    <source>
        <dbReference type="ARBA" id="ARBA00022723"/>
    </source>
</evidence>
<accession>A0A167U939</accession>
<dbReference type="Proteomes" id="UP000076532">
    <property type="component" value="Unassembled WGS sequence"/>
</dbReference>
<dbReference type="Pfam" id="PF00689">
    <property type="entry name" value="Cation_ATPase_C"/>
    <property type="match status" value="1"/>
</dbReference>
<evidence type="ECO:0000256" key="4">
    <source>
        <dbReference type="SAM" id="Phobius"/>
    </source>
</evidence>
<dbReference type="PANTHER" id="PTHR24093:SF369">
    <property type="entry name" value="CALCIUM-TRANSPORTING ATPASE"/>
    <property type="match status" value="1"/>
</dbReference>
<evidence type="ECO:0000256" key="1">
    <source>
        <dbReference type="ARBA" id="ARBA00004127"/>
    </source>
</evidence>
<feature type="transmembrane region" description="Helical" evidence="4">
    <location>
        <begin position="83"/>
        <end position="101"/>
    </location>
</feature>
<evidence type="ECO:0000313" key="7">
    <source>
        <dbReference type="Proteomes" id="UP000076532"/>
    </source>
</evidence>
<reference evidence="6 7" key="1">
    <citation type="journal article" date="2016" name="Mol. Biol. Evol.">
        <title>Comparative Genomics of Early-Diverging Mushroom-Forming Fungi Provides Insights into the Origins of Lignocellulose Decay Capabilities.</title>
        <authorList>
            <person name="Nagy L.G."/>
            <person name="Riley R."/>
            <person name="Tritt A."/>
            <person name="Adam C."/>
            <person name="Daum C."/>
            <person name="Floudas D."/>
            <person name="Sun H."/>
            <person name="Yadav J.S."/>
            <person name="Pangilinan J."/>
            <person name="Larsson K.H."/>
            <person name="Matsuura K."/>
            <person name="Barry K."/>
            <person name="Labutti K."/>
            <person name="Kuo R."/>
            <person name="Ohm R.A."/>
            <person name="Bhattacharya S.S."/>
            <person name="Shirouzu T."/>
            <person name="Yoshinaga Y."/>
            <person name="Martin F.M."/>
            <person name="Grigoriev I.V."/>
            <person name="Hibbett D.S."/>
        </authorList>
    </citation>
    <scope>NUCLEOTIDE SEQUENCE [LARGE SCALE GENOMIC DNA]</scope>
    <source>
        <strain evidence="6 7">CBS 109695</strain>
    </source>
</reference>
<dbReference type="EMBL" id="KV418017">
    <property type="protein sequence ID" value="KZP03708.1"/>
    <property type="molecule type" value="Genomic_DNA"/>
</dbReference>
<keyword evidence="4" id="KW-0812">Transmembrane</keyword>
<gene>
    <name evidence="6" type="ORF">FIBSPDRAFT_768549</name>
</gene>
<dbReference type="SUPFAM" id="SSF81665">
    <property type="entry name" value="Calcium ATPase, transmembrane domain M"/>
    <property type="match status" value="1"/>
</dbReference>
<dbReference type="PANTHER" id="PTHR24093">
    <property type="entry name" value="CATION TRANSPORTING ATPASE"/>
    <property type="match status" value="1"/>
</dbReference>
<keyword evidence="4" id="KW-0472">Membrane</keyword>
<name>A0A167U939_9AGAM</name>
<keyword evidence="3" id="KW-0460">Magnesium</keyword>
<dbReference type="GO" id="GO:0006874">
    <property type="term" value="P:intracellular calcium ion homeostasis"/>
    <property type="evidence" value="ECO:0007669"/>
    <property type="project" value="TreeGrafter"/>
</dbReference>
<evidence type="ECO:0000313" key="6">
    <source>
        <dbReference type="EMBL" id="KZP03708.1"/>
    </source>
</evidence>
<dbReference type="GO" id="GO:0012505">
    <property type="term" value="C:endomembrane system"/>
    <property type="evidence" value="ECO:0007669"/>
    <property type="project" value="UniProtKB-SubCell"/>
</dbReference>
<keyword evidence="7" id="KW-1185">Reference proteome</keyword>
<comment type="subcellular location">
    <subcellularLocation>
        <location evidence="1">Endomembrane system</location>
        <topology evidence="1">Multi-pass membrane protein</topology>
    </subcellularLocation>
</comment>
<proteinExistence type="predicted"/>
<dbReference type="InterPro" id="IPR006068">
    <property type="entry name" value="ATPase_P-typ_cation-transptr_C"/>
</dbReference>
<organism evidence="6 7">
    <name type="scientific">Athelia psychrophila</name>
    <dbReference type="NCBI Taxonomy" id="1759441"/>
    <lineage>
        <taxon>Eukaryota</taxon>
        <taxon>Fungi</taxon>
        <taxon>Dikarya</taxon>
        <taxon>Basidiomycota</taxon>
        <taxon>Agaricomycotina</taxon>
        <taxon>Agaricomycetes</taxon>
        <taxon>Agaricomycetidae</taxon>
        <taxon>Atheliales</taxon>
        <taxon>Atheliaceae</taxon>
        <taxon>Athelia</taxon>
    </lineage>
</organism>
<protein>
    <submittedName>
        <fullName evidence="6">Calcium ATPase</fullName>
    </submittedName>
</protein>
<feature type="transmembrane region" description="Helical" evidence="4">
    <location>
        <begin position="113"/>
        <end position="131"/>
    </location>
</feature>
<dbReference type="GO" id="GO:0005388">
    <property type="term" value="F:P-type calcium transporter activity"/>
    <property type="evidence" value="ECO:0007669"/>
    <property type="project" value="TreeGrafter"/>
</dbReference>
<feature type="non-terminal residue" evidence="6">
    <location>
        <position position="1"/>
    </location>
</feature>
<dbReference type="OrthoDB" id="3352408at2759"/>